<dbReference type="Proteomes" id="UP000237105">
    <property type="component" value="Unassembled WGS sequence"/>
</dbReference>
<protein>
    <submittedName>
        <fullName evidence="1">Uncharacterized protein</fullName>
    </submittedName>
</protein>
<reference evidence="2" key="1">
    <citation type="submission" date="2016-06" db="EMBL/GenBank/DDBJ databases">
        <title>Parallel loss of symbiosis genes in relatives of nitrogen-fixing non-legume Parasponia.</title>
        <authorList>
            <person name="Van Velzen R."/>
            <person name="Holmer R."/>
            <person name="Bu F."/>
            <person name="Rutten L."/>
            <person name="Van Zeijl A."/>
            <person name="Liu W."/>
            <person name="Santuari L."/>
            <person name="Cao Q."/>
            <person name="Sharma T."/>
            <person name="Shen D."/>
            <person name="Roswanjaya Y."/>
            <person name="Wardhani T."/>
            <person name="Kalhor M.S."/>
            <person name="Jansen J."/>
            <person name="Van den Hoogen J."/>
            <person name="Gungor B."/>
            <person name="Hartog M."/>
            <person name="Hontelez J."/>
            <person name="Verver J."/>
            <person name="Yang W.-C."/>
            <person name="Schijlen E."/>
            <person name="Repin R."/>
            <person name="Schilthuizen M."/>
            <person name="Schranz E."/>
            <person name="Heidstra R."/>
            <person name="Miyata K."/>
            <person name="Fedorova E."/>
            <person name="Kohlen W."/>
            <person name="Bisseling T."/>
            <person name="Smit S."/>
            <person name="Geurts R."/>
        </authorList>
    </citation>
    <scope>NUCLEOTIDE SEQUENCE [LARGE SCALE GENOMIC DNA]</scope>
    <source>
        <strain evidence="2">cv. WU1-14</strain>
    </source>
</reference>
<dbReference type="OrthoDB" id="10525179at2759"/>
<gene>
    <name evidence="1" type="ORF">PanWU01x14_039730</name>
</gene>
<organism evidence="1 2">
    <name type="scientific">Parasponia andersonii</name>
    <name type="common">Sponia andersonii</name>
    <dbReference type="NCBI Taxonomy" id="3476"/>
    <lineage>
        <taxon>Eukaryota</taxon>
        <taxon>Viridiplantae</taxon>
        <taxon>Streptophyta</taxon>
        <taxon>Embryophyta</taxon>
        <taxon>Tracheophyta</taxon>
        <taxon>Spermatophyta</taxon>
        <taxon>Magnoliopsida</taxon>
        <taxon>eudicotyledons</taxon>
        <taxon>Gunneridae</taxon>
        <taxon>Pentapetalae</taxon>
        <taxon>rosids</taxon>
        <taxon>fabids</taxon>
        <taxon>Rosales</taxon>
        <taxon>Cannabaceae</taxon>
        <taxon>Parasponia</taxon>
    </lineage>
</organism>
<keyword evidence="2" id="KW-1185">Reference proteome</keyword>
<evidence type="ECO:0000313" key="2">
    <source>
        <dbReference type="Proteomes" id="UP000237105"/>
    </source>
</evidence>
<evidence type="ECO:0000313" key="1">
    <source>
        <dbReference type="EMBL" id="PON75713.1"/>
    </source>
</evidence>
<sequence length="82" mass="9503">KSRSYGRDLPRFACHQPGVGPDPNWTSYISNIAILDTRNSVKRLVCGNEAPLRSLFFAKRRSRARNWFTTLRVIVNNTLRIR</sequence>
<accession>A0A2P5DQZ1</accession>
<comment type="caution">
    <text evidence="1">The sequence shown here is derived from an EMBL/GenBank/DDBJ whole genome shotgun (WGS) entry which is preliminary data.</text>
</comment>
<dbReference type="AlphaFoldDB" id="A0A2P5DQZ1"/>
<name>A0A2P5DQZ1_PARAD</name>
<feature type="non-terminal residue" evidence="1">
    <location>
        <position position="1"/>
    </location>
</feature>
<dbReference type="EMBL" id="JXTB01000022">
    <property type="protein sequence ID" value="PON75713.1"/>
    <property type="molecule type" value="Genomic_DNA"/>
</dbReference>
<proteinExistence type="predicted"/>